<dbReference type="Proteomes" id="UP000679722">
    <property type="component" value="Unassembled WGS sequence"/>
</dbReference>
<dbReference type="EMBL" id="JAGSSV010000005">
    <property type="protein sequence ID" value="MBR7888514.1"/>
    <property type="molecule type" value="Genomic_DNA"/>
</dbReference>
<accession>A0ABS5HAW2</accession>
<reference evidence="1 2" key="1">
    <citation type="submission" date="2021-04" db="EMBL/GenBank/DDBJ databases">
        <authorList>
            <person name="Sun C."/>
        </authorList>
    </citation>
    <scope>NUCLEOTIDE SEQUENCE [LARGE SCALE GENOMIC DNA]</scope>
    <source>
        <strain evidence="1 2">A79</strain>
    </source>
</reference>
<reference evidence="2" key="2">
    <citation type="submission" date="2023-07" db="EMBL/GenBank/DDBJ databases">
        <title>Marinomonas vulgaris A79, complete genome.</title>
        <authorList>
            <person name="Ying J.-J."/>
        </authorList>
    </citation>
    <scope>NUCLEOTIDE SEQUENCE [LARGE SCALE GENOMIC DNA]</scope>
    <source>
        <strain evidence="2">A79</strain>
    </source>
</reference>
<protein>
    <submittedName>
        <fullName evidence="1">Uncharacterized protein</fullName>
    </submittedName>
</protein>
<gene>
    <name evidence="1" type="ORF">J9B83_06120</name>
</gene>
<comment type="caution">
    <text evidence="1">The sequence shown here is derived from an EMBL/GenBank/DDBJ whole genome shotgun (WGS) entry which is preliminary data.</text>
</comment>
<organism evidence="1 2">
    <name type="scientific">Marinomonas vulgaris</name>
    <dbReference type="NCBI Taxonomy" id="2823372"/>
    <lineage>
        <taxon>Bacteria</taxon>
        <taxon>Pseudomonadati</taxon>
        <taxon>Pseudomonadota</taxon>
        <taxon>Gammaproteobacteria</taxon>
        <taxon>Oceanospirillales</taxon>
        <taxon>Oceanospirillaceae</taxon>
        <taxon>Marinomonas</taxon>
    </lineage>
</organism>
<evidence type="ECO:0000313" key="1">
    <source>
        <dbReference type="EMBL" id="MBR7888514.1"/>
    </source>
</evidence>
<evidence type="ECO:0000313" key="2">
    <source>
        <dbReference type="Proteomes" id="UP000679722"/>
    </source>
</evidence>
<name>A0ABS5HAW2_9GAMM</name>
<proteinExistence type="predicted"/>
<keyword evidence="2" id="KW-1185">Reference proteome</keyword>
<dbReference type="RefSeq" id="WP_211535861.1">
    <property type="nucleotide sequence ID" value="NZ_JAGSSV010000005.1"/>
</dbReference>
<sequence length="53" mass="6358">MLKKVFALYARIELDDLLSFGGKLFFVQNQPKPHRPDQVVFENKSYFRLKKQK</sequence>